<dbReference type="SUPFAM" id="SSF46785">
    <property type="entry name" value="Winged helix' DNA-binding domain"/>
    <property type="match status" value="1"/>
</dbReference>
<dbReference type="InterPro" id="IPR036388">
    <property type="entry name" value="WH-like_DNA-bd_sf"/>
</dbReference>
<keyword evidence="1" id="KW-0805">Transcription regulation</keyword>
<dbReference type="Gene3D" id="1.10.10.10">
    <property type="entry name" value="Winged helix-like DNA-binding domain superfamily/Winged helix DNA-binding domain"/>
    <property type="match status" value="1"/>
</dbReference>
<sequence length="240" mass="27456">MSHPFFRQVQSKKVSDFILEQLEEAIILKEFLSNEQLPSERELAAAFNCSRLALREALSTLETQGLIEKRLGAKGGTFVLPVTQRSNTRTKEDIESSWQDLLEIFEYRLMVEPEAARLAADRILPRDLQQLEQLLHQSQSESIMREEFRSIDVKFHLLIGAASQNAYIANAIRKIRTSINPALDLMPYSDEVKLNTINHHKQLVEAFIKKDSRLAKETMYAHISGTSLAIAKRISQQNHL</sequence>
<dbReference type="InterPro" id="IPR008920">
    <property type="entry name" value="TF_FadR/GntR_C"/>
</dbReference>
<evidence type="ECO:0000313" key="6">
    <source>
        <dbReference type="Proteomes" id="UP001203665"/>
    </source>
</evidence>
<dbReference type="Pfam" id="PF00392">
    <property type="entry name" value="GntR"/>
    <property type="match status" value="1"/>
</dbReference>
<dbReference type="PROSITE" id="PS50949">
    <property type="entry name" value="HTH_GNTR"/>
    <property type="match status" value="1"/>
</dbReference>
<reference evidence="5" key="1">
    <citation type="submission" date="2022-06" db="EMBL/GenBank/DDBJ databases">
        <title>Alkalicoccobacillus porphyridii sp. nov., isolated from a marine red alga, Porphyridium purpureum and reclassification of Shouchella plakortidis and Shouchella gibsonii as Alkalicoccobacillus plakortidis comb. nov. and Alkalicoccobacillus gibsonii comb. nov.</title>
        <authorList>
            <person name="Kim K.H."/>
            <person name="Lee J.K."/>
            <person name="Han D.M."/>
            <person name="Baek J.H."/>
            <person name="Jeon C.O."/>
        </authorList>
    </citation>
    <scope>NUCLEOTIDE SEQUENCE</scope>
    <source>
        <strain evidence="5">DSM 19153</strain>
    </source>
</reference>
<comment type="caution">
    <text evidence="5">The sequence shown here is derived from an EMBL/GenBank/DDBJ whole genome shotgun (WGS) entry which is preliminary data.</text>
</comment>
<feature type="domain" description="HTH gntR-type" evidence="4">
    <location>
        <begin position="12"/>
        <end position="82"/>
    </location>
</feature>
<dbReference type="Pfam" id="PF07729">
    <property type="entry name" value="FCD"/>
    <property type="match status" value="1"/>
</dbReference>
<dbReference type="InterPro" id="IPR036390">
    <property type="entry name" value="WH_DNA-bd_sf"/>
</dbReference>
<dbReference type="SMART" id="SM00895">
    <property type="entry name" value="FCD"/>
    <property type="match status" value="1"/>
</dbReference>
<keyword evidence="6" id="KW-1185">Reference proteome</keyword>
<evidence type="ECO:0000256" key="3">
    <source>
        <dbReference type="ARBA" id="ARBA00023163"/>
    </source>
</evidence>
<proteinExistence type="predicted"/>
<dbReference type="Gene3D" id="1.20.120.530">
    <property type="entry name" value="GntR ligand-binding domain-like"/>
    <property type="match status" value="1"/>
</dbReference>
<evidence type="ECO:0000259" key="4">
    <source>
        <dbReference type="PROSITE" id="PS50949"/>
    </source>
</evidence>
<dbReference type="CDD" id="cd07377">
    <property type="entry name" value="WHTH_GntR"/>
    <property type="match status" value="1"/>
</dbReference>
<dbReference type="EMBL" id="JAMQJY010000001">
    <property type="protein sequence ID" value="MCM2674188.1"/>
    <property type="molecule type" value="Genomic_DNA"/>
</dbReference>
<dbReference type="Proteomes" id="UP001203665">
    <property type="component" value="Unassembled WGS sequence"/>
</dbReference>
<keyword evidence="3" id="KW-0804">Transcription</keyword>
<protein>
    <submittedName>
        <fullName evidence="5">FCD domain-containing protein</fullName>
    </submittedName>
</protein>
<name>A0ABT0XFQ3_9BACI</name>
<dbReference type="PANTHER" id="PTHR43537:SF5">
    <property type="entry name" value="UXU OPERON TRANSCRIPTIONAL REGULATOR"/>
    <property type="match status" value="1"/>
</dbReference>
<dbReference type="InterPro" id="IPR011711">
    <property type="entry name" value="GntR_C"/>
</dbReference>
<dbReference type="SUPFAM" id="SSF48008">
    <property type="entry name" value="GntR ligand-binding domain-like"/>
    <property type="match status" value="1"/>
</dbReference>
<evidence type="ECO:0000256" key="1">
    <source>
        <dbReference type="ARBA" id="ARBA00023015"/>
    </source>
</evidence>
<dbReference type="SMART" id="SM00345">
    <property type="entry name" value="HTH_GNTR"/>
    <property type="match status" value="1"/>
</dbReference>
<dbReference type="InterPro" id="IPR000524">
    <property type="entry name" value="Tscrpt_reg_HTH_GntR"/>
</dbReference>
<dbReference type="RefSeq" id="WP_251608835.1">
    <property type="nucleotide sequence ID" value="NZ_JAMQJY010000001.1"/>
</dbReference>
<keyword evidence="2" id="KW-0238">DNA-binding</keyword>
<dbReference type="PANTHER" id="PTHR43537">
    <property type="entry name" value="TRANSCRIPTIONAL REGULATOR, GNTR FAMILY"/>
    <property type="match status" value="1"/>
</dbReference>
<organism evidence="5 6">
    <name type="scientific">Alkalicoccobacillus plakortidis</name>
    <dbReference type="NCBI Taxonomy" id="444060"/>
    <lineage>
        <taxon>Bacteria</taxon>
        <taxon>Bacillati</taxon>
        <taxon>Bacillota</taxon>
        <taxon>Bacilli</taxon>
        <taxon>Bacillales</taxon>
        <taxon>Bacillaceae</taxon>
        <taxon>Alkalicoccobacillus</taxon>
    </lineage>
</organism>
<dbReference type="PRINTS" id="PR00035">
    <property type="entry name" value="HTHGNTR"/>
</dbReference>
<gene>
    <name evidence="5" type="ORF">NDM98_00735</name>
</gene>
<evidence type="ECO:0000313" key="5">
    <source>
        <dbReference type="EMBL" id="MCM2674188.1"/>
    </source>
</evidence>
<accession>A0ABT0XFQ3</accession>
<evidence type="ECO:0000256" key="2">
    <source>
        <dbReference type="ARBA" id="ARBA00023125"/>
    </source>
</evidence>